<keyword evidence="3 6" id="KW-0812">Transmembrane</keyword>
<feature type="transmembrane region" description="Helical" evidence="6">
    <location>
        <begin position="245"/>
        <end position="265"/>
    </location>
</feature>
<dbReference type="AlphaFoldDB" id="A0A2K8K5N9"/>
<dbReference type="PANTHER" id="PTHR43370:SF2">
    <property type="entry name" value="ABC TRANSPORTER PERMEASE PROTEIN"/>
    <property type="match status" value="1"/>
</dbReference>
<dbReference type="GO" id="GO:0022857">
    <property type="term" value="F:transmembrane transporter activity"/>
    <property type="evidence" value="ECO:0007669"/>
    <property type="project" value="InterPro"/>
</dbReference>
<dbReference type="STRING" id="441209.GCA_001870665_00811"/>
<keyword evidence="2" id="KW-1003">Cell membrane</keyword>
<keyword evidence="5 6" id="KW-0472">Membrane</keyword>
<reference evidence="7 8" key="1">
    <citation type="submission" date="2017-11" db="EMBL/GenBank/DDBJ databases">
        <title>Revised Sequence and Annotation of the Rhodobaca barguzinensis strain alga05 Genome.</title>
        <authorList>
            <person name="Kopejtka K."/>
            <person name="Tomasch J.M."/>
            <person name="Bunk B."/>
            <person name="Koblizek M."/>
        </authorList>
    </citation>
    <scope>NUCLEOTIDE SEQUENCE [LARGE SCALE GENOMIC DNA]</scope>
    <source>
        <strain evidence="8">alga05</strain>
    </source>
</reference>
<dbReference type="OrthoDB" id="9792579at2"/>
<evidence type="ECO:0000256" key="6">
    <source>
        <dbReference type="SAM" id="Phobius"/>
    </source>
</evidence>
<protein>
    <submittedName>
        <fullName evidence="7">ABC transporter permease</fullName>
    </submittedName>
</protein>
<keyword evidence="8" id="KW-1185">Reference proteome</keyword>
<accession>A0A2K8K5N9</accession>
<proteinExistence type="predicted"/>
<evidence type="ECO:0000313" key="8">
    <source>
        <dbReference type="Proteomes" id="UP000228948"/>
    </source>
</evidence>
<feature type="transmembrane region" description="Helical" evidence="6">
    <location>
        <begin position="96"/>
        <end position="115"/>
    </location>
</feature>
<dbReference type="Pfam" id="PF02653">
    <property type="entry name" value="BPD_transp_2"/>
    <property type="match status" value="1"/>
</dbReference>
<evidence type="ECO:0000256" key="5">
    <source>
        <dbReference type="ARBA" id="ARBA00023136"/>
    </source>
</evidence>
<dbReference type="GO" id="GO:0005886">
    <property type="term" value="C:plasma membrane"/>
    <property type="evidence" value="ECO:0007669"/>
    <property type="project" value="UniProtKB-SubCell"/>
</dbReference>
<organism evidence="7 8">
    <name type="scientific">Roseinatronobacter bogoriensis subsp. barguzinensis</name>
    <dbReference type="NCBI Taxonomy" id="441209"/>
    <lineage>
        <taxon>Bacteria</taxon>
        <taxon>Pseudomonadati</taxon>
        <taxon>Pseudomonadota</taxon>
        <taxon>Alphaproteobacteria</taxon>
        <taxon>Rhodobacterales</taxon>
        <taxon>Paracoccaceae</taxon>
        <taxon>Roseinatronobacter</taxon>
    </lineage>
</organism>
<dbReference type="Proteomes" id="UP000228948">
    <property type="component" value="Chromosome"/>
</dbReference>
<evidence type="ECO:0000256" key="4">
    <source>
        <dbReference type="ARBA" id="ARBA00022989"/>
    </source>
</evidence>
<dbReference type="PANTHER" id="PTHR43370">
    <property type="entry name" value="SUGAR ABC TRANSPORTER INTEGRAL MEMBRANE PROTEIN-RELATED"/>
    <property type="match status" value="1"/>
</dbReference>
<comment type="subcellular location">
    <subcellularLocation>
        <location evidence="1">Cell membrane</location>
        <topology evidence="1">Multi-pass membrane protein</topology>
    </subcellularLocation>
</comment>
<feature type="transmembrane region" description="Helical" evidence="6">
    <location>
        <begin position="220"/>
        <end position="238"/>
    </location>
</feature>
<feature type="transmembrane region" description="Helical" evidence="6">
    <location>
        <begin position="6"/>
        <end position="25"/>
    </location>
</feature>
<feature type="transmembrane region" description="Helical" evidence="6">
    <location>
        <begin position="271"/>
        <end position="290"/>
    </location>
</feature>
<evidence type="ECO:0000256" key="1">
    <source>
        <dbReference type="ARBA" id="ARBA00004651"/>
    </source>
</evidence>
<dbReference type="KEGG" id="rbg:BG454_02080"/>
<evidence type="ECO:0000256" key="2">
    <source>
        <dbReference type="ARBA" id="ARBA00022475"/>
    </source>
</evidence>
<dbReference type="RefSeq" id="WP_071479900.1">
    <property type="nucleotide sequence ID" value="NZ_CP024899.1"/>
</dbReference>
<feature type="transmembrane region" description="Helical" evidence="6">
    <location>
        <begin position="135"/>
        <end position="161"/>
    </location>
</feature>
<feature type="transmembrane region" description="Helical" evidence="6">
    <location>
        <begin position="37"/>
        <end position="58"/>
    </location>
</feature>
<feature type="transmembrane region" description="Helical" evidence="6">
    <location>
        <begin position="64"/>
        <end position="84"/>
    </location>
</feature>
<sequence>MILGSINPAVLMAALMVAATPILLAAIGELVVEKAGVLNLGVEGMMIMGACVGFIVAVNTGSPIMGFIGAALGGIALSLLFALLTQALMTNQVASGLALTLFGLGLTALLGQGYVGITPPRTPKLDLGPLSDIPFLGRALFTHDIVVYLTIALVGAVWWFLKYSRAGMILRAVGENHDAAHALGYHVKRVRVFAIMFGGACAGLGGAYLSLIRVPQWTEGMTVGAGWIALALVVFASWRPWRAMAGAYLFGGVVVLQLNLQAAGVRIPVEYLSMSPYLITILVLVIISSGKGRSLNAPGSLNKPFHASS</sequence>
<keyword evidence="4 6" id="KW-1133">Transmembrane helix</keyword>
<gene>
    <name evidence="7" type="ORF">BG454_02080</name>
</gene>
<dbReference type="EMBL" id="CP024899">
    <property type="protein sequence ID" value="ATX64772.1"/>
    <property type="molecule type" value="Genomic_DNA"/>
</dbReference>
<dbReference type="CDD" id="cd06580">
    <property type="entry name" value="TM_PBP1_transp_TpRbsC_like"/>
    <property type="match status" value="1"/>
</dbReference>
<evidence type="ECO:0000313" key="7">
    <source>
        <dbReference type="EMBL" id="ATX64772.1"/>
    </source>
</evidence>
<feature type="transmembrane region" description="Helical" evidence="6">
    <location>
        <begin position="192"/>
        <end position="214"/>
    </location>
</feature>
<evidence type="ECO:0000256" key="3">
    <source>
        <dbReference type="ARBA" id="ARBA00022692"/>
    </source>
</evidence>
<name>A0A2K8K5N9_9RHOB</name>
<dbReference type="InterPro" id="IPR001851">
    <property type="entry name" value="ABC_transp_permease"/>
</dbReference>